<dbReference type="AlphaFoldDB" id="W1IRD8"/>
<evidence type="ECO:0000313" key="2">
    <source>
        <dbReference type="Proteomes" id="UP000019202"/>
    </source>
</evidence>
<dbReference type="Proteomes" id="UP000019202">
    <property type="component" value="Unassembled WGS sequence"/>
</dbReference>
<evidence type="ECO:0000313" key="1">
    <source>
        <dbReference type="EMBL" id="CDL80989.1"/>
    </source>
</evidence>
<gene>
    <name evidence="1" type="ORF">XSR1_100039</name>
</gene>
<accession>W1IRD8</accession>
<dbReference type="InterPro" id="IPR036390">
    <property type="entry name" value="WH_DNA-bd_sf"/>
</dbReference>
<keyword evidence="2" id="KW-1185">Reference proteome</keyword>
<name>W1IRD8_9GAMM</name>
<dbReference type="OrthoDB" id="6629043at2"/>
<proteinExistence type="predicted"/>
<dbReference type="SUPFAM" id="SSF46785">
    <property type="entry name" value="Winged helix' DNA-binding domain"/>
    <property type="match status" value="1"/>
</dbReference>
<dbReference type="RefSeq" id="WP_038234223.1">
    <property type="nucleotide sequence ID" value="NZ_CAWLWS010000002.1"/>
</dbReference>
<dbReference type="STRING" id="1427518.XSR1_100039"/>
<comment type="caution">
    <text evidence="1">The sequence shown here is derived from an EMBL/GenBank/DDBJ whole genome shotgun (WGS) entry which is preliminary data.</text>
</comment>
<sequence>MDVTEKQKMIIRTVWIGMERENPVDMDELLEMLPYKTTKQSMQFSIRALIKKGFVIKGGLRKRSAGGAYNRVVYKLTDLGSAVAKMYS</sequence>
<dbReference type="EMBL" id="CBXF010000002">
    <property type="protein sequence ID" value="CDL80989.1"/>
    <property type="molecule type" value="Genomic_DNA"/>
</dbReference>
<protein>
    <submittedName>
        <fullName evidence="1">Uncharacterized protein</fullName>
    </submittedName>
</protein>
<organism evidence="1 2">
    <name type="scientific">Xenorhabdus szentirmaii DSM 16338</name>
    <dbReference type="NCBI Taxonomy" id="1427518"/>
    <lineage>
        <taxon>Bacteria</taxon>
        <taxon>Pseudomonadati</taxon>
        <taxon>Pseudomonadota</taxon>
        <taxon>Gammaproteobacteria</taxon>
        <taxon>Enterobacterales</taxon>
        <taxon>Morganellaceae</taxon>
        <taxon>Xenorhabdus</taxon>
    </lineage>
</organism>
<reference evidence="1" key="1">
    <citation type="submission" date="2013-11" db="EMBL/GenBank/DDBJ databases">
        <title>Draft genome sequence and annotation of the entomopathogenic bacteria, Xenorhabdus cabanillasi strain JM26 and Xenorhabdus szentirmai strain DSM 16338.</title>
        <authorList>
            <person name="Gualtieri M."/>
            <person name="Ogier J.C."/>
            <person name="Pages S."/>
            <person name="Givaudan A."/>
            <person name="Gaudriault S."/>
        </authorList>
    </citation>
    <scope>NUCLEOTIDE SEQUENCE [LARGE SCALE GENOMIC DNA]</scope>
    <source>
        <strain evidence="1">DSM 16338</strain>
    </source>
</reference>